<evidence type="ECO:0000256" key="2">
    <source>
        <dbReference type="ARBA" id="ARBA00023015"/>
    </source>
</evidence>
<dbReference type="EMBL" id="BAABEY010000029">
    <property type="protein sequence ID" value="GAA4443199.1"/>
    <property type="molecule type" value="Genomic_DNA"/>
</dbReference>
<feature type="domain" description="RNA polymerase sigma factor 70 region 4 type 2" evidence="6">
    <location>
        <begin position="126"/>
        <end position="172"/>
    </location>
</feature>
<dbReference type="PANTHER" id="PTHR43133">
    <property type="entry name" value="RNA POLYMERASE ECF-TYPE SIGMA FACTO"/>
    <property type="match status" value="1"/>
</dbReference>
<accession>A0ABP8M5G9</accession>
<dbReference type="InterPro" id="IPR013249">
    <property type="entry name" value="RNA_pol_sigma70_r4_t2"/>
</dbReference>
<evidence type="ECO:0000256" key="1">
    <source>
        <dbReference type="ARBA" id="ARBA00010641"/>
    </source>
</evidence>
<dbReference type="Gene3D" id="1.10.1740.10">
    <property type="match status" value="1"/>
</dbReference>
<evidence type="ECO:0000313" key="7">
    <source>
        <dbReference type="EMBL" id="GAA4443199.1"/>
    </source>
</evidence>
<dbReference type="InterPro" id="IPR007627">
    <property type="entry name" value="RNA_pol_sigma70_r2"/>
</dbReference>
<dbReference type="InterPro" id="IPR036388">
    <property type="entry name" value="WH-like_DNA-bd_sf"/>
</dbReference>
<evidence type="ECO:0000256" key="4">
    <source>
        <dbReference type="ARBA" id="ARBA00023163"/>
    </source>
</evidence>
<keyword evidence="2" id="KW-0805">Transcription regulation</keyword>
<comment type="caution">
    <text evidence="7">The sequence shown here is derived from an EMBL/GenBank/DDBJ whole genome shotgun (WGS) entry which is preliminary data.</text>
</comment>
<dbReference type="Pfam" id="PF08281">
    <property type="entry name" value="Sigma70_r4_2"/>
    <property type="match status" value="1"/>
</dbReference>
<name>A0ABP8M5G9_9BACT</name>
<dbReference type="NCBIfam" id="TIGR02937">
    <property type="entry name" value="sigma70-ECF"/>
    <property type="match status" value="1"/>
</dbReference>
<proteinExistence type="inferred from homology"/>
<dbReference type="InterPro" id="IPR013325">
    <property type="entry name" value="RNA_pol_sigma_r2"/>
</dbReference>
<gene>
    <name evidence="7" type="ORF">GCM10023091_31270</name>
</gene>
<evidence type="ECO:0000259" key="5">
    <source>
        <dbReference type="Pfam" id="PF04542"/>
    </source>
</evidence>
<feature type="domain" description="RNA polymerase sigma-70 region 2" evidence="5">
    <location>
        <begin position="29"/>
        <end position="94"/>
    </location>
</feature>
<comment type="similarity">
    <text evidence="1">Belongs to the sigma-70 factor family. ECF subfamily.</text>
</comment>
<keyword evidence="4" id="KW-0804">Transcription</keyword>
<keyword evidence="8" id="KW-1185">Reference proteome</keyword>
<dbReference type="RefSeq" id="WP_345030893.1">
    <property type="nucleotide sequence ID" value="NZ_BAABEY010000029.1"/>
</dbReference>
<dbReference type="SUPFAM" id="SSF88659">
    <property type="entry name" value="Sigma3 and sigma4 domains of RNA polymerase sigma factors"/>
    <property type="match status" value="1"/>
</dbReference>
<dbReference type="Pfam" id="PF04542">
    <property type="entry name" value="Sigma70_r2"/>
    <property type="match status" value="1"/>
</dbReference>
<organism evidence="7 8">
    <name type="scientific">Ravibacter arvi</name>
    <dbReference type="NCBI Taxonomy" id="2051041"/>
    <lineage>
        <taxon>Bacteria</taxon>
        <taxon>Pseudomonadati</taxon>
        <taxon>Bacteroidota</taxon>
        <taxon>Cytophagia</taxon>
        <taxon>Cytophagales</taxon>
        <taxon>Spirosomataceae</taxon>
        <taxon>Ravibacter</taxon>
    </lineage>
</organism>
<dbReference type="InterPro" id="IPR013324">
    <property type="entry name" value="RNA_pol_sigma_r3/r4-like"/>
</dbReference>
<evidence type="ECO:0000259" key="6">
    <source>
        <dbReference type="Pfam" id="PF08281"/>
    </source>
</evidence>
<evidence type="ECO:0000256" key="3">
    <source>
        <dbReference type="ARBA" id="ARBA00023082"/>
    </source>
</evidence>
<dbReference type="PANTHER" id="PTHR43133:SF46">
    <property type="entry name" value="RNA POLYMERASE SIGMA-70 FACTOR ECF SUBFAMILY"/>
    <property type="match status" value="1"/>
</dbReference>
<reference evidence="8" key="1">
    <citation type="journal article" date="2019" name="Int. J. Syst. Evol. Microbiol.">
        <title>The Global Catalogue of Microorganisms (GCM) 10K type strain sequencing project: providing services to taxonomists for standard genome sequencing and annotation.</title>
        <authorList>
            <consortium name="The Broad Institute Genomics Platform"/>
            <consortium name="The Broad Institute Genome Sequencing Center for Infectious Disease"/>
            <person name="Wu L."/>
            <person name="Ma J."/>
        </authorList>
    </citation>
    <scope>NUCLEOTIDE SEQUENCE [LARGE SCALE GENOMIC DNA]</scope>
    <source>
        <strain evidence="8">JCM 31920</strain>
    </source>
</reference>
<sequence length="198" mass="22874">MDNALAKLSDPELVVRIREGEKRAFEAFYLRYHAHVYHLSLRFLKKTEPAEEAVQDVFLKFWQNRAALDPGRSAKGYLLRSCKNHLINELAKKGARFESIHTHSDEIAGMDSPVDDLVFSEYAALLDKGIASLPAQRQRVFRMYRLENKNLEEIAAELGTSKGTVKDHLLKAHRYLRTYVKNLAGIRIDMLLLFFLWL</sequence>
<protein>
    <submittedName>
        <fullName evidence="7">RNA polymerase sigma-70 factor</fullName>
    </submittedName>
</protein>
<dbReference type="InterPro" id="IPR039425">
    <property type="entry name" value="RNA_pol_sigma-70-like"/>
</dbReference>
<keyword evidence="3" id="KW-0731">Sigma factor</keyword>
<dbReference type="Proteomes" id="UP001501508">
    <property type="component" value="Unassembled WGS sequence"/>
</dbReference>
<dbReference type="Gene3D" id="1.10.10.10">
    <property type="entry name" value="Winged helix-like DNA-binding domain superfamily/Winged helix DNA-binding domain"/>
    <property type="match status" value="1"/>
</dbReference>
<dbReference type="InterPro" id="IPR014284">
    <property type="entry name" value="RNA_pol_sigma-70_dom"/>
</dbReference>
<evidence type="ECO:0000313" key="8">
    <source>
        <dbReference type="Proteomes" id="UP001501508"/>
    </source>
</evidence>
<dbReference type="SUPFAM" id="SSF88946">
    <property type="entry name" value="Sigma2 domain of RNA polymerase sigma factors"/>
    <property type="match status" value="1"/>
</dbReference>